<dbReference type="EMBL" id="JAARZS010000005">
    <property type="protein sequence ID" value="MBC2283305.1"/>
    <property type="molecule type" value="Genomic_DNA"/>
</dbReference>
<evidence type="ECO:0000313" key="33">
    <source>
        <dbReference type="Proteomes" id="UP000585696"/>
    </source>
</evidence>
<evidence type="ECO:0000313" key="21">
    <source>
        <dbReference type="Proteomes" id="UP000529446"/>
    </source>
</evidence>
<dbReference type="RefSeq" id="WP_036085221.1">
    <property type="nucleotide sequence ID" value="NZ_CBCSHQ010000017.1"/>
</dbReference>
<evidence type="ECO:0000313" key="16">
    <source>
        <dbReference type="EMBL" id="MBC2292815.1"/>
    </source>
</evidence>
<name>A0A099W8Y8_9LIST</name>
<dbReference type="EMBL" id="JAAROV010000001">
    <property type="protein sequence ID" value="MBC1316159.1"/>
    <property type="molecule type" value="Genomic_DNA"/>
</dbReference>
<accession>A0A099W8Y8</accession>
<dbReference type="Proteomes" id="UP000546244">
    <property type="component" value="Unassembled WGS sequence"/>
</dbReference>
<dbReference type="Proteomes" id="UP000548082">
    <property type="component" value="Unassembled WGS sequence"/>
</dbReference>
<evidence type="ECO:0000313" key="7">
    <source>
        <dbReference type="EMBL" id="MBC1491687.1"/>
    </source>
</evidence>
<dbReference type="Pfam" id="PF07423">
    <property type="entry name" value="DUF1510"/>
    <property type="match status" value="1"/>
</dbReference>
<feature type="compositionally biased region" description="Basic and acidic residues" evidence="1">
    <location>
        <begin position="78"/>
        <end position="97"/>
    </location>
</feature>
<dbReference type="EMBL" id="JAARYH010000002">
    <property type="protein sequence ID" value="MBC2165860.1"/>
    <property type="molecule type" value="Genomic_DNA"/>
</dbReference>
<evidence type="ECO:0000313" key="22">
    <source>
        <dbReference type="Proteomes" id="UP000532866"/>
    </source>
</evidence>
<evidence type="ECO:0000313" key="30">
    <source>
        <dbReference type="Proteomes" id="UP000550367"/>
    </source>
</evidence>
<feature type="domain" description="DUF1510" evidence="3">
    <location>
        <begin position="111"/>
        <end position="204"/>
    </location>
</feature>
<feature type="compositionally biased region" description="Basic and acidic residues" evidence="1">
    <location>
        <begin position="1"/>
        <end position="27"/>
    </location>
</feature>
<feature type="region of interest" description="Disordered" evidence="1">
    <location>
        <begin position="1"/>
        <end position="29"/>
    </location>
</feature>
<dbReference type="EMBL" id="JNFA01000019">
    <property type="protein sequence ID" value="KGL41447.1"/>
    <property type="molecule type" value="Genomic_DNA"/>
</dbReference>
<evidence type="ECO:0000313" key="12">
    <source>
        <dbReference type="EMBL" id="MBC2177292.1"/>
    </source>
</evidence>
<dbReference type="EMBL" id="JAAROL010000001">
    <property type="protein sequence ID" value="MBC1331392.1"/>
    <property type="molecule type" value="Genomic_DNA"/>
</dbReference>
<dbReference type="Proteomes" id="UP000543379">
    <property type="component" value="Unassembled WGS sequence"/>
</dbReference>
<dbReference type="STRING" id="1552123.EP57_06290"/>
<dbReference type="AlphaFoldDB" id="A0A099W8Y8"/>
<evidence type="ECO:0000313" key="31">
    <source>
        <dbReference type="Proteomes" id="UP000553016"/>
    </source>
</evidence>
<evidence type="ECO:0000256" key="1">
    <source>
        <dbReference type="SAM" id="MobiDB-lite"/>
    </source>
</evidence>
<dbReference type="Proteomes" id="UP000585696">
    <property type="component" value="Unassembled WGS sequence"/>
</dbReference>
<dbReference type="Pfam" id="PF26336">
    <property type="entry name" value="MacP_activator"/>
    <property type="match status" value="1"/>
</dbReference>
<feature type="compositionally biased region" description="Low complexity" evidence="1">
    <location>
        <begin position="68"/>
        <end position="77"/>
    </location>
</feature>
<dbReference type="Proteomes" id="UP000553016">
    <property type="component" value="Unassembled WGS sequence"/>
</dbReference>
<evidence type="ECO:0000256" key="2">
    <source>
        <dbReference type="SAM" id="Phobius"/>
    </source>
</evidence>
<feature type="region of interest" description="Disordered" evidence="1">
    <location>
        <begin position="63"/>
        <end position="105"/>
    </location>
</feature>
<evidence type="ECO:0000313" key="5">
    <source>
        <dbReference type="EMBL" id="MBC1316159.1"/>
    </source>
</evidence>
<dbReference type="EMBL" id="JAARZT010000010">
    <property type="protein sequence ID" value="MBC2292815.1"/>
    <property type="molecule type" value="Genomic_DNA"/>
</dbReference>
<keyword evidence="2" id="KW-1133">Transmembrane helix</keyword>
<dbReference type="EMBL" id="JAARVD010000003">
    <property type="protein sequence ID" value="MBC1796504.1"/>
    <property type="molecule type" value="Genomic_DNA"/>
</dbReference>
<reference evidence="20 21" key="2">
    <citation type="submission" date="2020-03" db="EMBL/GenBank/DDBJ databases">
        <title>Soil Listeria distribution.</title>
        <authorList>
            <person name="Liao J."/>
            <person name="Wiedmann M."/>
        </authorList>
    </citation>
    <scope>NUCLEOTIDE SEQUENCE [LARGE SCALE GENOMIC DNA]</scope>
    <source>
        <strain evidence="17 32">FSL L7-0039</strain>
        <strain evidence="16 25">FSL L7-0051</strain>
        <strain evidence="15 33">FSL L7-0054</strain>
        <strain evidence="13 31">FSL L7-0149</strain>
        <strain evidence="14 30">FSL L7-0153</strain>
        <strain evidence="11 20">FSL L7-0245</strain>
        <strain evidence="12 24">FSL L7-0259</strain>
        <strain evidence="10 21">FSL L7-0360</strain>
        <strain evidence="9 29">FSL L7-0990</strain>
        <strain evidence="8 28">FSL L7-1017</strain>
        <strain evidence="7 23">FSL L7-1547</strain>
        <strain evidence="5 26">FSL L7-1816</strain>
        <strain evidence="6 22">FSL L7-1833</strain>
        <strain evidence="18 27">FSL L7-1850</strain>
    </source>
</reference>
<evidence type="ECO:0000313" key="24">
    <source>
        <dbReference type="Proteomes" id="UP000541735"/>
    </source>
</evidence>
<dbReference type="EMBL" id="JAARYY010000003">
    <property type="protein sequence ID" value="MBC2243597.1"/>
    <property type="molecule type" value="Genomic_DNA"/>
</dbReference>
<evidence type="ECO:0000313" key="4">
    <source>
        <dbReference type="EMBL" id="KGL41447.1"/>
    </source>
</evidence>
<keyword evidence="19" id="KW-1185">Reference proteome</keyword>
<evidence type="ECO:0000313" key="27">
    <source>
        <dbReference type="Proteomes" id="UP000546244"/>
    </source>
</evidence>
<organism evidence="4 19">
    <name type="scientific">Listeria booriae</name>
    <dbReference type="NCBI Taxonomy" id="1552123"/>
    <lineage>
        <taxon>Bacteria</taxon>
        <taxon>Bacillati</taxon>
        <taxon>Bacillota</taxon>
        <taxon>Bacilli</taxon>
        <taxon>Bacillales</taxon>
        <taxon>Listeriaceae</taxon>
        <taxon>Listeria</taxon>
    </lineage>
</organism>
<evidence type="ECO:0000313" key="14">
    <source>
        <dbReference type="EMBL" id="MBC2243597.1"/>
    </source>
</evidence>
<dbReference type="eggNOG" id="ENOG5032DEE">
    <property type="taxonomic scope" value="Bacteria"/>
</dbReference>
<reference evidence="4 19" key="1">
    <citation type="submission" date="2014-05" db="EMBL/GenBank/DDBJ databases">
        <title>Novel Listeriaceae from food processing environments.</title>
        <authorList>
            <person name="den Bakker H.C."/>
        </authorList>
    </citation>
    <scope>NUCLEOTIDE SEQUENCE [LARGE SCALE GENOMIC DNA]</scope>
    <source>
        <strain evidence="4 19">FSL A5-0281</strain>
    </source>
</reference>
<evidence type="ECO:0000313" key="25">
    <source>
        <dbReference type="Proteomes" id="UP000543005"/>
    </source>
</evidence>
<feature type="transmembrane region" description="Helical" evidence="2">
    <location>
        <begin position="34"/>
        <end position="57"/>
    </location>
</feature>
<dbReference type="Proteomes" id="UP000029844">
    <property type="component" value="Unassembled WGS sequence"/>
</dbReference>
<dbReference type="Proteomes" id="UP000519573">
    <property type="component" value="Unassembled WGS sequence"/>
</dbReference>
<evidence type="ECO:0000313" key="10">
    <source>
        <dbReference type="EMBL" id="MBC2116634.1"/>
    </source>
</evidence>
<comment type="caution">
    <text evidence="4">The sequence shown here is derived from an EMBL/GenBank/DDBJ whole genome shotgun (WGS) entry which is preliminary data.</text>
</comment>
<dbReference type="EMBL" id="JAASTX010000008">
    <property type="protein sequence ID" value="MBC1491687.1"/>
    <property type="molecule type" value="Genomic_DNA"/>
</dbReference>
<evidence type="ECO:0000313" key="9">
    <source>
        <dbReference type="EMBL" id="MBC1796504.1"/>
    </source>
</evidence>
<keyword evidence="2" id="KW-0472">Membrane</keyword>
<protein>
    <submittedName>
        <fullName evidence="5">DUF1510 family protein</fullName>
    </submittedName>
</protein>
<evidence type="ECO:0000313" key="19">
    <source>
        <dbReference type="Proteomes" id="UP000029844"/>
    </source>
</evidence>
<evidence type="ECO:0000313" key="18">
    <source>
        <dbReference type="EMBL" id="MBC2372014.1"/>
    </source>
</evidence>
<dbReference type="InterPro" id="IPR009988">
    <property type="entry name" value="DUF1510"/>
</dbReference>
<dbReference type="Proteomes" id="UP000532866">
    <property type="component" value="Unassembled WGS sequence"/>
</dbReference>
<dbReference type="InterPro" id="IPR047752">
    <property type="entry name" value="MacP"/>
</dbReference>
<evidence type="ECO:0000259" key="3">
    <source>
        <dbReference type="Pfam" id="PF07423"/>
    </source>
</evidence>
<evidence type="ECO:0000313" key="29">
    <source>
        <dbReference type="Proteomes" id="UP000548082"/>
    </source>
</evidence>
<dbReference type="Proteomes" id="UP000533953">
    <property type="component" value="Unassembled WGS sequence"/>
</dbReference>
<evidence type="ECO:0000313" key="11">
    <source>
        <dbReference type="EMBL" id="MBC2165860.1"/>
    </source>
</evidence>
<dbReference type="EMBL" id="JAARYD010000005">
    <property type="protein sequence ID" value="MBC2177292.1"/>
    <property type="molecule type" value="Genomic_DNA"/>
</dbReference>
<evidence type="ECO:0000313" key="32">
    <source>
        <dbReference type="Proteomes" id="UP000565628"/>
    </source>
</evidence>
<keyword evidence="2" id="KW-0812">Transmembrane</keyword>
<evidence type="ECO:0000313" key="20">
    <source>
        <dbReference type="Proteomes" id="UP000519573"/>
    </source>
</evidence>
<dbReference type="EMBL" id="JAARMV010000002">
    <property type="protein sequence ID" value="MBC2372014.1"/>
    <property type="molecule type" value="Genomic_DNA"/>
</dbReference>
<evidence type="ECO:0000313" key="6">
    <source>
        <dbReference type="EMBL" id="MBC1331392.1"/>
    </source>
</evidence>
<dbReference type="EMBL" id="JAARZA010000004">
    <property type="protein sequence ID" value="MBC2240996.1"/>
    <property type="molecule type" value="Genomic_DNA"/>
</dbReference>
<dbReference type="GeneID" id="58716988"/>
<gene>
    <name evidence="4" type="ORF">EP57_06290</name>
    <name evidence="6" type="ORF">HB759_05440</name>
    <name evidence="5" type="ORF">HB811_05165</name>
    <name evidence="18" type="ORF">HBP98_08395</name>
    <name evidence="8" type="ORF">HCA46_00730</name>
    <name evidence="9" type="ORF">HCA55_07185</name>
    <name evidence="10" type="ORF">HCB06_08445</name>
    <name evidence="14" type="ORF">HCB25_05910</name>
    <name evidence="11" type="ORF">HCB26_04700</name>
    <name evidence="12" type="ORF">HCB27_11725</name>
    <name evidence="13" type="ORF">HCB35_11025</name>
    <name evidence="15" type="ORF">HCB69_02785</name>
    <name evidence="16" type="ORF">HCC36_06170</name>
    <name evidence="7" type="ORF">HCI99_07585</name>
    <name evidence="17" type="ORF">HCJ81_04180</name>
</gene>
<dbReference type="EMBL" id="JAARXI010000004">
    <property type="protein sequence ID" value="MBC2116634.1"/>
    <property type="molecule type" value="Genomic_DNA"/>
</dbReference>
<evidence type="ECO:0000313" key="8">
    <source>
        <dbReference type="EMBL" id="MBC1777343.1"/>
    </source>
</evidence>
<evidence type="ECO:0000313" key="23">
    <source>
        <dbReference type="Proteomes" id="UP000533953"/>
    </source>
</evidence>
<dbReference type="OrthoDB" id="2168558at2"/>
<dbReference type="Proteomes" id="UP000550367">
    <property type="component" value="Unassembled WGS sequence"/>
</dbReference>
<dbReference type="Proteomes" id="UP000529446">
    <property type="component" value="Unassembled WGS sequence"/>
</dbReference>
<dbReference type="EMBL" id="JAARUV010000001">
    <property type="protein sequence ID" value="MBC1777343.1"/>
    <property type="molecule type" value="Genomic_DNA"/>
</dbReference>
<dbReference type="Proteomes" id="UP000543005">
    <property type="component" value="Unassembled WGS sequence"/>
</dbReference>
<dbReference type="Proteomes" id="UP000565628">
    <property type="component" value="Unassembled WGS sequence"/>
</dbReference>
<evidence type="ECO:0000313" key="17">
    <source>
        <dbReference type="EMBL" id="MBC2310071.1"/>
    </source>
</evidence>
<sequence length="211" mass="24001">MDQKSQKEEQRRIAENKVEASRSEQNSKHKRTSITLNVLIILVSVLIIAVLWLVFFLTAEDTKEPQETKPATTQQAKDTTKDDTKKKDTTEKPKEETVTETSDDPNVSKVITKDWKVIPTEQKGDHVNSYEMDSQDWSEKVAAFSEATSIDKGDMTVWYVGRGEDPATQSVGTISTKEDPDKAYRIYITWKDGSGWQPTKVEELKTNDKKN</sequence>
<evidence type="ECO:0000313" key="28">
    <source>
        <dbReference type="Proteomes" id="UP000547643"/>
    </source>
</evidence>
<dbReference type="Proteomes" id="UP000541735">
    <property type="component" value="Unassembled WGS sequence"/>
</dbReference>
<evidence type="ECO:0000313" key="13">
    <source>
        <dbReference type="EMBL" id="MBC2240996.1"/>
    </source>
</evidence>
<dbReference type="Proteomes" id="UP000547643">
    <property type="component" value="Unassembled WGS sequence"/>
</dbReference>
<dbReference type="EMBL" id="JAASWV010000004">
    <property type="protein sequence ID" value="MBC2310071.1"/>
    <property type="molecule type" value="Genomic_DNA"/>
</dbReference>
<proteinExistence type="predicted"/>
<evidence type="ECO:0000313" key="26">
    <source>
        <dbReference type="Proteomes" id="UP000543379"/>
    </source>
</evidence>
<evidence type="ECO:0000313" key="15">
    <source>
        <dbReference type="EMBL" id="MBC2283305.1"/>
    </source>
</evidence>